<feature type="compositionally biased region" description="Low complexity" evidence="1">
    <location>
        <begin position="23"/>
        <end position="44"/>
    </location>
</feature>
<name>A0A6J3MCD3_9PEZI</name>
<evidence type="ECO:0008006" key="4">
    <source>
        <dbReference type="Google" id="ProtNLM"/>
    </source>
</evidence>
<feature type="compositionally biased region" description="Polar residues" evidence="1">
    <location>
        <begin position="82"/>
        <end position="95"/>
    </location>
</feature>
<gene>
    <name evidence="3" type="ORF">K489DRAFT_353101</name>
</gene>
<dbReference type="AlphaFoldDB" id="A0A6J3MCD3"/>
<proteinExistence type="predicted"/>
<protein>
    <recommendedName>
        <fullName evidence="4">Maintenance of telomere capping protein 1</fullName>
    </recommendedName>
</protein>
<dbReference type="GeneID" id="54360281"/>
<evidence type="ECO:0000313" key="2">
    <source>
        <dbReference type="Proteomes" id="UP000504637"/>
    </source>
</evidence>
<reference evidence="3" key="3">
    <citation type="submission" date="2025-08" db="UniProtKB">
        <authorList>
            <consortium name="RefSeq"/>
        </authorList>
    </citation>
    <scope>IDENTIFICATION</scope>
    <source>
        <strain evidence="3">CBS 342.82</strain>
    </source>
</reference>
<reference evidence="3" key="1">
    <citation type="submission" date="2020-01" db="EMBL/GenBank/DDBJ databases">
        <authorList>
            <consortium name="DOE Joint Genome Institute"/>
            <person name="Haridas S."/>
            <person name="Albert R."/>
            <person name="Binder M."/>
            <person name="Bloem J."/>
            <person name="Labutti K."/>
            <person name="Salamov A."/>
            <person name="Andreopoulos B."/>
            <person name="Baker S.E."/>
            <person name="Barry K."/>
            <person name="Bills G."/>
            <person name="Bluhm B.H."/>
            <person name="Cannon C."/>
            <person name="Castanera R."/>
            <person name="Culley D.E."/>
            <person name="Daum C."/>
            <person name="Ezra D."/>
            <person name="Gonzalez J.B."/>
            <person name="Henrissat B."/>
            <person name="Kuo A."/>
            <person name="Liang C."/>
            <person name="Lipzen A."/>
            <person name="Lutzoni F."/>
            <person name="Magnuson J."/>
            <person name="Mondo S."/>
            <person name="Nolan M."/>
            <person name="Ohm R."/>
            <person name="Pangilinan J."/>
            <person name="Park H.-J."/>
            <person name="Ramirez L."/>
            <person name="Alfaro M."/>
            <person name="Sun H."/>
            <person name="Tritt A."/>
            <person name="Yoshinaga Y."/>
            <person name="Zwiers L.-H."/>
            <person name="Turgeon B.G."/>
            <person name="Goodwin S.B."/>
            <person name="Spatafora J.W."/>
            <person name="Crous P.W."/>
            <person name="Grigoriev I.V."/>
        </authorList>
    </citation>
    <scope>NUCLEOTIDE SEQUENCE</scope>
    <source>
        <strain evidence="3">CBS 342.82</strain>
    </source>
</reference>
<feature type="region of interest" description="Disordered" evidence="1">
    <location>
        <begin position="467"/>
        <end position="487"/>
    </location>
</feature>
<evidence type="ECO:0000313" key="3">
    <source>
        <dbReference type="RefSeq" id="XP_033462574.1"/>
    </source>
</evidence>
<dbReference type="OrthoDB" id="5594977at2759"/>
<sequence length="487" mass="51629">MARKADEDLLAELDSLGIEEPQTTPAAAVPAKSSKKPTTPAATTNDDDPLADLEKQLAEKPATAPTSRPATPRVAAASTPAQVRTSGDTSRSFHQGVSAGDESKASSAEESAPAAASGGWWGSSLFSAASAAVKQAETLAKEISGHEEAQRWAEQVRGNMRGLQEFGTDLRSRALPTFSSIISHIAPPISAHERLQIHTTHDIQGYPSLDPLIYAPFARIMAQVEGGDLVVLQRSSSADLRDRNASNKGDDANLGYRGRILGGSTPSWSESGPWWRDSALPRSLGAVPGLREGTRLARVSAESSAKDFFAARGGIDEARKAAAEDSNVDSANPVRTSDIFLAVQAIRYTVDTDLFAAAAGEGDENSDEKDDADAEVVVFAVYLYDPFHKLAFHSLSQSLPARWISWLDHHDGVGGEELPASIQEIVRLGGVDPRDWVAEWLEESLSLAVGVVAQRYVARRMGVGESEAPAAVAEGKEEAGGEVSVTA</sequence>
<evidence type="ECO:0000256" key="1">
    <source>
        <dbReference type="SAM" id="MobiDB-lite"/>
    </source>
</evidence>
<dbReference type="PANTHER" id="PTHR28265">
    <property type="entry name" value="MAINTENANCE OF TELOMERE CAPPING PROTEIN 1"/>
    <property type="match status" value="1"/>
</dbReference>
<feature type="region of interest" description="Disordered" evidence="1">
    <location>
        <begin position="1"/>
        <end position="111"/>
    </location>
</feature>
<reference evidence="3" key="2">
    <citation type="submission" date="2020-04" db="EMBL/GenBank/DDBJ databases">
        <authorList>
            <consortium name="NCBI Genome Project"/>
        </authorList>
    </citation>
    <scope>NUCLEOTIDE SEQUENCE</scope>
    <source>
        <strain evidence="3">CBS 342.82</strain>
    </source>
</reference>
<dbReference type="Pfam" id="PF10310">
    <property type="entry name" value="DUF5427"/>
    <property type="match status" value="1"/>
</dbReference>
<dbReference type="PANTHER" id="PTHR28265:SF1">
    <property type="entry name" value="MAINTENANCE OF TELOMERE CAPPING PROTEIN 1"/>
    <property type="match status" value="1"/>
</dbReference>
<keyword evidence="2" id="KW-1185">Reference proteome</keyword>
<dbReference type="Proteomes" id="UP000504637">
    <property type="component" value="Unplaced"/>
</dbReference>
<dbReference type="InterPro" id="IPR018814">
    <property type="entry name" value="DUF5427"/>
</dbReference>
<dbReference type="RefSeq" id="XP_033462574.1">
    <property type="nucleotide sequence ID" value="XM_033602481.1"/>
</dbReference>
<accession>A0A6J3MCD3</accession>
<feature type="compositionally biased region" description="Low complexity" evidence="1">
    <location>
        <begin position="61"/>
        <end position="81"/>
    </location>
</feature>
<organism evidence="3">
    <name type="scientific">Dissoconium aciculare CBS 342.82</name>
    <dbReference type="NCBI Taxonomy" id="1314786"/>
    <lineage>
        <taxon>Eukaryota</taxon>
        <taxon>Fungi</taxon>
        <taxon>Dikarya</taxon>
        <taxon>Ascomycota</taxon>
        <taxon>Pezizomycotina</taxon>
        <taxon>Dothideomycetes</taxon>
        <taxon>Dothideomycetidae</taxon>
        <taxon>Mycosphaerellales</taxon>
        <taxon>Dissoconiaceae</taxon>
        <taxon>Dissoconium</taxon>
    </lineage>
</organism>